<dbReference type="EMBL" id="CM017323">
    <property type="protein sequence ID" value="KAE8023075.1"/>
    <property type="molecule type" value="Genomic_DNA"/>
</dbReference>
<dbReference type="GO" id="GO:0005737">
    <property type="term" value="C:cytoplasm"/>
    <property type="evidence" value="ECO:0007669"/>
    <property type="project" value="UniProtKB-SubCell"/>
</dbReference>
<evidence type="ECO:0000256" key="7">
    <source>
        <dbReference type="SAM" id="MobiDB-lite"/>
    </source>
</evidence>
<dbReference type="PANTHER" id="PTHR33347:SF31">
    <property type="entry name" value="PROTEIN SOB FIVE-LIKE 1"/>
    <property type="match status" value="1"/>
</dbReference>
<evidence type="ECO:0000256" key="3">
    <source>
        <dbReference type="ARBA" id="ARBA00022712"/>
    </source>
</evidence>
<organism evidence="8 9">
    <name type="scientific">Carpinus fangiana</name>
    <dbReference type="NCBI Taxonomy" id="176857"/>
    <lineage>
        <taxon>Eukaryota</taxon>
        <taxon>Viridiplantae</taxon>
        <taxon>Streptophyta</taxon>
        <taxon>Embryophyta</taxon>
        <taxon>Tracheophyta</taxon>
        <taxon>Spermatophyta</taxon>
        <taxon>Magnoliopsida</taxon>
        <taxon>eudicotyledons</taxon>
        <taxon>Gunneridae</taxon>
        <taxon>Pentapetalae</taxon>
        <taxon>rosids</taxon>
        <taxon>fabids</taxon>
        <taxon>Fagales</taxon>
        <taxon>Betulaceae</taxon>
        <taxon>Carpinus</taxon>
    </lineage>
</organism>
<sequence>MESPVALGGAEEHSGSESGWTIYIGSTIPNENDNKGRDIHGENAAAAADDDDDDGGSEDSMASDASSGPSHHDQLPCGKGEGSGNTGHIMKHAKDEGNSKYYSSEKKPHKQVKKKDEGRVKEEKGQSVYRAESAASQVSISGAKQRKTKMMLKQD</sequence>
<keyword evidence="3" id="KW-0203">Cytokinin biosynthesis</keyword>
<proteinExistence type="inferred from homology"/>
<feature type="compositionally biased region" description="Basic and acidic residues" evidence="7">
    <location>
        <begin position="32"/>
        <end position="41"/>
    </location>
</feature>
<evidence type="ECO:0000256" key="2">
    <source>
        <dbReference type="ARBA" id="ARBA00022490"/>
    </source>
</evidence>
<dbReference type="InterPro" id="IPR044670">
    <property type="entry name" value="SOFL"/>
</dbReference>
<evidence type="ECO:0000256" key="4">
    <source>
        <dbReference type="ARBA" id="ARBA00022864"/>
    </source>
</evidence>
<feature type="compositionally biased region" description="Basic and acidic residues" evidence="7">
    <location>
        <begin position="114"/>
        <end position="125"/>
    </location>
</feature>
<dbReference type="AlphaFoldDB" id="A0A5N6R2N4"/>
<keyword evidence="5" id="KW-0539">Nucleus</keyword>
<dbReference type="GO" id="GO:0009691">
    <property type="term" value="P:cytokinin biosynthetic process"/>
    <property type="evidence" value="ECO:0007669"/>
    <property type="project" value="UniProtKB-KW"/>
</dbReference>
<evidence type="ECO:0000256" key="5">
    <source>
        <dbReference type="ARBA" id="ARBA00023242"/>
    </source>
</evidence>
<feature type="region of interest" description="Disordered" evidence="7">
    <location>
        <begin position="1"/>
        <end position="155"/>
    </location>
</feature>
<feature type="compositionally biased region" description="Basic residues" evidence="7">
    <location>
        <begin position="144"/>
        <end position="155"/>
    </location>
</feature>
<dbReference type="PANTHER" id="PTHR33347">
    <property type="entry name" value="OSJNBA0091C07.3 PROTEIN"/>
    <property type="match status" value="1"/>
</dbReference>
<evidence type="ECO:0000313" key="8">
    <source>
        <dbReference type="EMBL" id="KAE8023075.1"/>
    </source>
</evidence>
<dbReference type="OrthoDB" id="1717684at2759"/>
<comment type="similarity">
    <text evidence="6">Belongs to the SOFL plant protein family.</text>
</comment>
<feature type="compositionally biased region" description="Acidic residues" evidence="7">
    <location>
        <begin position="48"/>
        <end position="57"/>
    </location>
</feature>
<keyword evidence="2" id="KW-0963">Cytoplasm</keyword>
<keyword evidence="4" id="KW-0932">Cytokinin signaling pathway</keyword>
<feature type="compositionally biased region" description="Low complexity" evidence="7">
    <location>
        <begin position="58"/>
        <end position="68"/>
    </location>
</feature>
<comment type="subcellular location">
    <subcellularLocation>
        <location evidence="1">Cytoplasm</location>
    </subcellularLocation>
</comment>
<dbReference type="Proteomes" id="UP000327013">
    <property type="component" value="Chromosome 3"/>
</dbReference>
<reference evidence="8 9" key="1">
    <citation type="submission" date="2019-06" db="EMBL/GenBank/DDBJ databases">
        <title>A chromosomal-level reference genome of Carpinus fangiana (Coryloideae, Betulaceae).</title>
        <authorList>
            <person name="Yang X."/>
            <person name="Wang Z."/>
            <person name="Zhang L."/>
            <person name="Hao G."/>
            <person name="Liu J."/>
            <person name="Yang Y."/>
        </authorList>
    </citation>
    <scope>NUCLEOTIDE SEQUENCE [LARGE SCALE GENOMIC DNA]</scope>
    <source>
        <strain evidence="8">Cfa_2016G</strain>
        <tissue evidence="8">Leaf</tissue>
    </source>
</reference>
<keyword evidence="9" id="KW-1185">Reference proteome</keyword>
<accession>A0A5N6R2N4</accession>
<protein>
    <submittedName>
        <fullName evidence="8">Uncharacterized protein</fullName>
    </submittedName>
</protein>
<name>A0A5N6R2N4_9ROSI</name>
<gene>
    <name evidence="8" type="ORF">FH972_008825</name>
</gene>
<evidence type="ECO:0000256" key="1">
    <source>
        <dbReference type="ARBA" id="ARBA00004496"/>
    </source>
</evidence>
<dbReference type="GO" id="GO:0009736">
    <property type="term" value="P:cytokinin-activated signaling pathway"/>
    <property type="evidence" value="ECO:0007669"/>
    <property type="project" value="UniProtKB-KW"/>
</dbReference>
<evidence type="ECO:0000313" key="9">
    <source>
        <dbReference type="Proteomes" id="UP000327013"/>
    </source>
</evidence>
<evidence type="ECO:0000256" key="6">
    <source>
        <dbReference type="ARBA" id="ARBA00024199"/>
    </source>
</evidence>
<feature type="compositionally biased region" description="Basic and acidic residues" evidence="7">
    <location>
        <begin position="92"/>
        <end position="106"/>
    </location>
</feature>